<reference evidence="2 3" key="1">
    <citation type="journal article" date="2023" name="Sci. Data">
        <title>Genome assembly of the Korean intertidal mud-creeper Batillaria attramentaria.</title>
        <authorList>
            <person name="Patra A.K."/>
            <person name="Ho P.T."/>
            <person name="Jun S."/>
            <person name="Lee S.J."/>
            <person name="Kim Y."/>
            <person name="Won Y.J."/>
        </authorList>
    </citation>
    <scope>NUCLEOTIDE SEQUENCE [LARGE SCALE GENOMIC DNA]</scope>
    <source>
        <strain evidence="2">Wonlab-2016</strain>
    </source>
</reference>
<keyword evidence="3" id="KW-1185">Reference proteome</keyword>
<dbReference type="EMBL" id="JACVVK020000347">
    <property type="protein sequence ID" value="KAK7477545.1"/>
    <property type="molecule type" value="Genomic_DNA"/>
</dbReference>
<keyword evidence="1" id="KW-0812">Transmembrane</keyword>
<name>A0ABD0JR68_9CAEN</name>
<organism evidence="2 3">
    <name type="scientific">Batillaria attramentaria</name>
    <dbReference type="NCBI Taxonomy" id="370345"/>
    <lineage>
        <taxon>Eukaryota</taxon>
        <taxon>Metazoa</taxon>
        <taxon>Spiralia</taxon>
        <taxon>Lophotrochozoa</taxon>
        <taxon>Mollusca</taxon>
        <taxon>Gastropoda</taxon>
        <taxon>Caenogastropoda</taxon>
        <taxon>Sorbeoconcha</taxon>
        <taxon>Cerithioidea</taxon>
        <taxon>Batillariidae</taxon>
        <taxon>Batillaria</taxon>
    </lineage>
</organism>
<sequence>MCQPVPSTVVFEGKGRAIEPCRLDYSYRFHYTLPNLPCPMLRLQRLYFTTTPNSLLPLSCLQCDCTFLQHLTLSFLSLVYSVTVLYYNT</sequence>
<feature type="transmembrane region" description="Helical" evidence="1">
    <location>
        <begin position="67"/>
        <end position="87"/>
    </location>
</feature>
<keyword evidence="1" id="KW-0472">Membrane</keyword>
<evidence type="ECO:0000313" key="2">
    <source>
        <dbReference type="EMBL" id="KAK7477545.1"/>
    </source>
</evidence>
<evidence type="ECO:0000256" key="1">
    <source>
        <dbReference type="SAM" id="Phobius"/>
    </source>
</evidence>
<evidence type="ECO:0000313" key="3">
    <source>
        <dbReference type="Proteomes" id="UP001519460"/>
    </source>
</evidence>
<comment type="caution">
    <text evidence="2">The sequence shown here is derived from an EMBL/GenBank/DDBJ whole genome shotgun (WGS) entry which is preliminary data.</text>
</comment>
<dbReference type="Proteomes" id="UP001519460">
    <property type="component" value="Unassembled WGS sequence"/>
</dbReference>
<protein>
    <submittedName>
        <fullName evidence="2">Uncharacterized protein</fullName>
    </submittedName>
</protein>
<proteinExistence type="predicted"/>
<accession>A0ABD0JR68</accession>
<gene>
    <name evidence="2" type="ORF">BaRGS_00031230</name>
</gene>
<dbReference type="AlphaFoldDB" id="A0ABD0JR68"/>
<keyword evidence="1" id="KW-1133">Transmembrane helix</keyword>